<accession>A0AAY5KG11</accession>
<organism evidence="1 2">
    <name type="scientific">Esox lucius</name>
    <name type="common">Northern pike</name>
    <dbReference type="NCBI Taxonomy" id="8010"/>
    <lineage>
        <taxon>Eukaryota</taxon>
        <taxon>Metazoa</taxon>
        <taxon>Chordata</taxon>
        <taxon>Craniata</taxon>
        <taxon>Vertebrata</taxon>
        <taxon>Euteleostomi</taxon>
        <taxon>Actinopterygii</taxon>
        <taxon>Neopterygii</taxon>
        <taxon>Teleostei</taxon>
        <taxon>Protacanthopterygii</taxon>
        <taxon>Esociformes</taxon>
        <taxon>Esocidae</taxon>
        <taxon>Esox</taxon>
    </lineage>
</organism>
<dbReference type="PANTHER" id="PTHR46481">
    <property type="entry name" value="ZINC FINGER BED DOMAIN-CONTAINING PROTEIN 4"/>
    <property type="match status" value="1"/>
</dbReference>
<dbReference type="PANTHER" id="PTHR46481:SF9">
    <property type="entry name" value="ZINC FINGER BED DOMAIN-CONTAINING PROTEIN 1-LIKE"/>
    <property type="match status" value="1"/>
</dbReference>
<dbReference type="AlphaFoldDB" id="A0AAY5KG11"/>
<dbReference type="InterPro" id="IPR012337">
    <property type="entry name" value="RNaseH-like_sf"/>
</dbReference>
<evidence type="ECO:0000313" key="2">
    <source>
        <dbReference type="Proteomes" id="UP000265140"/>
    </source>
</evidence>
<gene>
    <name evidence="1" type="primary">METTL24</name>
</gene>
<name>A0AAY5KG11_ESOLU</name>
<dbReference type="GeneTree" id="ENSGT00940000161131"/>
<reference evidence="1" key="2">
    <citation type="submission" date="2025-08" db="UniProtKB">
        <authorList>
            <consortium name="Ensembl"/>
        </authorList>
    </citation>
    <scope>IDENTIFICATION</scope>
</reference>
<dbReference type="Proteomes" id="UP000265140">
    <property type="component" value="Chromosome 9"/>
</dbReference>
<evidence type="ECO:0000313" key="1">
    <source>
        <dbReference type="Ensembl" id="ENSELUP00000087200.1"/>
    </source>
</evidence>
<keyword evidence="2" id="KW-1185">Reference proteome</keyword>
<dbReference type="InterPro" id="IPR052035">
    <property type="entry name" value="ZnF_BED_domain_contain"/>
</dbReference>
<dbReference type="SUPFAM" id="SSF53098">
    <property type="entry name" value="Ribonuclease H-like"/>
    <property type="match status" value="1"/>
</dbReference>
<proteinExistence type="predicted"/>
<sequence>MMPINTVTKGGFVSLVTNLDRIYQIPSRTYFSQIAIPKMYDACRETVESELSQVEHYACTTDLWSSRTTEPYISLTVHFLDQDFELKTRCLQTSYFPGQHTAENIACGLSDALASWHLREEQLVCITTDNGANVVKAIELNHWVRLQCFGHRLHLAIGNAIKDDSRIDRAAGLCKKLVGHFSHSWKQKTALKKAQQEHNLPEHSLITECPTRWGSRQKMIERVLEQRRAISDVLSADRKTRHLVPSWQDLDVLESVNLALRPLQEFTDALSGEIYVSVSYVKPVLHLLKTSVLVEKEDDTDLTKSIKVKILDYMNTKYDDPGTQELLDIASFMDPRFKVTYISSEKVEDIKSRIMSEMKGSAQKEGTHSENTEGALFHCSHEQYSAICSHFE</sequence>
<evidence type="ECO:0008006" key="3">
    <source>
        <dbReference type="Google" id="ProtNLM"/>
    </source>
</evidence>
<reference evidence="1 2" key="1">
    <citation type="submission" date="2020-02" db="EMBL/GenBank/DDBJ databases">
        <title>Esox lucius (northern pike) genome, fEsoLuc1, primary haplotype.</title>
        <authorList>
            <person name="Myers G."/>
            <person name="Karagic N."/>
            <person name="Meyer A."/>
            <person name="Pippel M."/>
            <person name="Reichard M."/>
            <person name="Winkler S."/>
            <person name="Tracey A."/>
            <person name="Sims Y."/>
            <person name="Howe K."/>
            <person name="Rhie A."/>
            <person name="Formenti G."/>
            <person name="Durbin R."/>
            <person name="Fedrigo O."/>
            <person name="Jarvis E.D."/>
        </authorList>
    </citation>
    <scope>NUCLEOTIDE SEQUENCE [LARGE SCALE GENOMIC DNA]</scope>
</reference>
<reference evidence="1" key="3">
    <citation type="submission" date="2025-09" db="UniProtKB">
        <authorList>
            <consortium name="Ensembl"/>
        </authorList>
    </citation>
    <scope>IDENTIFICATION</scope>
</reference>
<dbReference type="Ensembl" id="ENSELUT00000090394.1">
    <property type="protein sequence ID" value="ENSELUP00000087200.1"/>
    <property type="gene ID" value="ENSELUG00000038445.1"/>
</dbReference>
<protein>
    <recommendedName>
        <fullName evidence="3">Zinc finger BED domain-containing 1-like protein</fullName>
    </recommendedName>
</protein>